<dbReference type="EMBL" id="KQ420113">
    <property type="protein sequence ID" value="KOF81275.1"/>
    <property type="molecule type" value="Genomic_DNA"/>
</dbReference>
<name>A0A0L8GXG7_OCTBM</name>
<reference evidence="1" key="1">
    <citation type="submission" date="2015-07" db="EMBL/GenBank/DDBJ databases">
        <title>MeaNS - Measles Nucleotide Surveillance Program.</title>
        <authorList>
            <person name="Tran T."/>
            <person name="Druce J."/>
        </authorList>
    </citation>
    <scope>NUCLEOTIDE SEQUENCE</scope>
    <source>
        <strain evidence="1">UCB-OBI-ISO-001</strain>
        <tissue evidence="1">Gonad</tissue>
    </source>
</reference>
<sequence>MLQFSLSLCHPSSQLYFVHTLTDTINVQSHSHVKITLSFTQINTAEPRE</sequence>
<protein>
    <submittedName>
        <fullName evidence="1">Uncharacterized protein</fullName>
    </submittedName>
</protein>
<gene>
    <name evidence="1" type="ORF">OCBIM_22026779mg</name>
</gene>
<accession>A0A0L8GXG7</accession>
<organism evidence="1">
    <name type="scientific">Octopus bimaculoides</name>
    <name type="common">California two-spotted octopus</name>
    <dbReference type="NCBI Taxonomy" id="37653"/>
    <lineage>
        <taxon>Eukaryota</taxon>
        <taxon>Metazoa</taxon>
        <taxon>Spiralia</taxon>
        <taxon>Lophotrochozoa</taxon>
        <taxon>Mollusca</taxon>
        <taxon>Cephalopoda</taxon>
        <taxon>Coleoidea</taxon>
        <taxon>Octopodiformes</taxon>
        <taxon>Octopoda</taxon>
        <taxon>Incirrata</taxon>
        <taxon>Octopodidae</taxon>
        <taxon>Octopus</taxon>
    </lineage>
</organism>
<dbReference type="AlphaFoldDB" id="A0A0L8GXG7"/>
<evidence type="ECO:0000313" key="1">
    <source>
        <dbReference type="EMBL" id="KOF81275.1"/>
    </source>
</evidence>
<proteinExistence type="predicted"/>